<dbReference type="AlphaFoldDB" id="A0A1M5AYY3"/>
<dbReference type="OrthoDB" id="704021at2"/>
<dbReference type="GO" id="GO:0016989">
    <property type="term" value="F:sigma factor antagonist activity"/>
    <property type="evidence" value="ECO:0007669"/>
    <property type="project" value="TreeGrafter"/>
</dbReference>
<evidence type="ECO:0000313" key="4">
    <source>
        <dbReference type="EMBL" id="SHF35297.1"/>
    </source>
</evidence>
<keyword evidence="1" id="KW-1133">Transmembrane helix</keyword>
<dbReference type="InterPro" id="IPR012373">
    <property type="entry name" value="Ferrdict_sens_TM"/>
</dbReference>
<dbReference type="Pfam" id="PF16344">
    <property type="entry name" value="FecR_C"/>
    <property type="match status" value="1"/>
</dbReference>
<feature type="transmembrane region" description="Helical" evidence="1">
    <location>
        <begin position="81"/>
        <end position="101"/>
    </location>
</feature>
<evidence type="ECO:0000256" key="1">
    <source>
        <dbReference type="SAM" id="Phobius"/>
    </source>
</evidence>
<accession>A0A1M5AYY3</accession>
<dbReference type="InterPro" id="IPR006860">
    <property type="entry name" value="FecR"/>
</dbReference>
<dbReference type="RefSeq" id="WP_072862027.1">
    <property type="nucleotide sequence ID" value="NZ_FQUX01000003.1"/>
</dbReference>
<name>A0A1M5AYY3_9FLAO</name>
<dbReference type="Gene3D" id="2.60.120.1440">
    <property type="match status" value="1"/>
</dbReference>
<proteinExistence type="predicted"/>
<evidence type="ECO:0000259" key="3">
    <source>
        <dbReference type="Pfam" id="PF16344"/>
    </source>
</evidence>
<dbReference type="PANTHER" id="PTHR30273">
    <property type="entry name" value="PERIPLASMIC SIGNAL SENSOR AND SIGMA FACTOR ACTIVATOR FECR-RELATED"/>
    <property type="match status" value="1"/>
</dbReference>
<protein>
    <submittedName>
        <fullName evidence="4">FecR protein</fullName>
    </submittedName>
</protein>
<dbReference type="EMBL" id="FQUX01000003">
    <property type="protein sequence ID" value="SHF35297.1"/>
    <property type="molecule type" value="Genomic_DNA"/>
</dbReference>
<evidence type="ECO:0000259" key="2">
    <source>
        <dbReference type="Pfam" id="PF04773"/>
    </source>
</evidence>
<feature type="domain" description="Protein FecR C-terminal" evidence="3">
    <location>
        <begin position="312"/>
        <end position="380"/>
    </location>
</feature>
<reference evidence="5" key="1">
    <citation type="submission" date="2016-11" db="EMBL/GenBank/DDBJ databases">
        <authorList>
            <person name="Varghese N."/>
            <person name="Submissions S."/>
        </authorList>
    </citation>
    <scope>NUCLEOTIDE SEQUENCE [LARGE SCALE GENOMIC DNA]</scope>
    <source>
        <strain evidence="5">DSM 17539</strain>
    </source>
</reference>
<feature type="domain" description="FecR protein" evidence="2">
    <location>
        <begin position="171"/>
        <end position="265"/>
    </location>
</feature>
<gene>
    <name evidence="4" type="ORF">SAMN03080594_103445</name>
</gene>
<evidence type="ECO:0000313" key="5">
    <source>
        <dbReference type="Proteomes" id="UP000184406"/>
    </source>
</evidence>
<dbReference type="PIRSF" id="PIRSF018266">
    <property type="entry name" value="FecR"/>
    <property type="match status" value="1"/>
</dbReference>
<keyword evidence="5" id="KW-1185">Reference proteome</keyword>
<dbReference type="Gene3D" id="3.55.50.30">
    <property type="match status" value="1"/>
</dbReference>
<dbReference type="Pfam" id="PF04773">
    <property type="entry name" value="FecR"/>
    <property type="match status" value="1"/>
</dbReference>
<sequence>MKSDRTDSLIVKYLNHSINNNELDELISWLEQPGNRDVFKEYAKINYSIDYKLSTYNTEEVKNILLDKIQKDKRKSKIKRVFRFTKYAAILVLAVGAIFIFQNEKSTPIISIPTENDQSITLELENGQSVILKEEATRDIVSDRGKVIGKQNKQGMQYEDTELSELVYNTLKVPYGKKFQVTLSDGTKVFLNAGSSLKFPVKFIPGSDRTVFLSGEAFFKVTKSQDPLIVNAENIDVKVLGTQFNVSAYPEDQSMRTVLVEGSVQLRGNISDDSTPILLQPEHEAIWDKVEKRMLVSKADISTTMAWMNGQLIFREVAFKDIIKKLERSYDYTILNQNQNLNDEIFTATFNVDIENIEQVMTYISKNTPYNYTISKDRIITIN</sequence>
<keyword evidence="1" id="KW-0472">Membrane</keyword>
<dbReference type="PANTHER" id="PTHR30273:SF2">
    <property type="entry name" value="PROTEIN FECR"/>
    <property type="match status" value="1"/>
</dbReference>
<dbReference type="InterPro" id="IPR032508">
    <property type="entry name" value="FecR_C"/>
</dbReference>
<dbReference type="Proteomes" id="UP000184406">
    <property type="component" value="Unassembled WGS sequence"/>
</dbReference>
<keyword evidence="1" id="KW-0812">Transmembrane</keyword>
<organism evidence="4 5">
    <name type="scientific">Arenibacter palladensis</name>
    <dbReference type="NCBI Taxonomy" id="237373"/>
    <lineage>
        <taxon>Bacteria</taxon>
        <taxon>Pseudomonadati</taxon>
        <taxon>Bacteroidota</taxon>
        <taxon>Flavobacteriia</taxon>
        <taxon>Flavobacteriales</taxon>
        <taxon>Flavobacteriaceae</taxon>
        <taxon>Arenibacter</taxon>
    </lineage>
</organism>